<sequence>MPTFCKWTVQSLHRTLTNAEVPFSKRMSKLELYTLYVSSQIDAPPVRSDRMAANDESGSARGPVHSRQEQSSAAARHGLHHSRRRSSHPANPGSALVALEAADIPVKHHRQAEASQLYEHDITANAVGPPGKAGQRSSGAPAQQHFSGAMLPSLGTQALVSGPQFFGAAAAASATPSPLDTQAAAVRSAFPAPGSWPAAPESVSSMRMPPLESRVPVSRPHLFGATANVSVSMPPHDAQAAAISSSLALQQAPPAFSVATAIAMPAPPNAPAMEPPQVSSGNRSRNLNRSRHSSCTGYLKNNCPR</sequence>
<feature type="compositionally biased region" description="Basic residues" evidence="1">
    <location>
        <begin position="77"/>
        <end position="87"/>
    </location>
</feature>
<feature type="compositionally biased region" description="Polar residues" evidence="1">
    <location>
        <begin position="135"/>
        <end position="146"/>
    </location>
</feature>
<dbReference type="AlphaFoldDB" id="A0A5A9PNE9"/>
<comment type="caution">
    <text evidence="2">The sequence shown here is derived from an EMBL/GenBank/DDBJ whole genome shotgun (WGS) entry which is preliminary data.</text>
</comment>
<reference evidence="2 3" key="1">
    <citation type="journal article" date="2019" name="Mol. Ecol. Resour.">
        <title>Chromosome-level genome assembly of Triplophysa tibetana, a fish adapted to the harsh high-altitude environment of the Tibetan Plateau.</title>
        <authorList>
            <person name="Yang X."/>
            <person name="Liu H."/>
            <person name="Ma Z."/>
            <person name="Zou Y."/>
            <person name="Zou M."/>
            <person name="Mao Y."/>
            <person name="Li X."/>
            <person name="Wang H."/>
            <person name="Chen T."/>
            <person name="Wang W."/>
            <person name="Yang R."/>
        </authorList>
    </citation>
    <scope>NUCLEOTIDE SEQUENCE [LARGE SCALE GENOMIC DNA]</scope>
    <source>
        <strain evidence="2">TTIB1903HZAU</strain>
        <tissue evidence="2">Muscle</tissue>
    </source>
</reference>
<accession>A0A5A9PNE9</accession>
<feature type="region of interest" description="Disordered" evidence="1">
    <location>
        <begin position="46"/>
        <end position="92"/>
    </location>
</feature>
<feature type="region of interest" description="Disordered" evidence="1">
    <location>
        <begin position="267"/>
        <end position="305"/>
    </location>
</feature>
<evidence type="ECO:0000313" key="2">
    <source>
        <dbReference type="EMBL" id="KAA0723363.1"/>
    </source>
</evidence>
<feature type="region of interest" description="Disordered" evidence="1">
    <location>
        <begin position="124"/>
        <end position="146"/>
    </location>
</feature>
<keyword evidence="3" id="KW-1185">Reference proteome</keyword>
<name>A0A5A9PNE9_9TELE</name>
<evidence type="ECO:0000313" key="3">
    <source>
        <dbReference type="Proteomes" id="UP000324632"/>
    </source>
</evidence>
<dbReference type="Proteomes" id="UP000324632">
    <property type="component" value="Chromosome 3"/>
</dbReference>
<proteinExistence type="predicted"/>
<organism evidence="2 3">
    <name type="scientific">Triplophysa tibetana</name>
    <dbReference type="NCBI Taxonomy" id="1572043"/>
    <lineage>
        <taxon>Eukaryota</taxon>
        <taxon>Metazoa</taxon>
        <taxon>Chordata</taxon>
        <taxon>Craniata</taxon>
        <taxon>Vertebrata</taxon>
        <taxon>Euteleostomi</taxon>
        <taxon>Actinopterygii</taxon>
        <taxon>Neopterygii</taxon>
        <taxon>Teleostei</taxon>
        <taxon>Ostariophysi</taxon>
        <taxon>Cypriniformes</taxon>
        <taxon>Nemacheilidae</taxon>
        <taxon>Triplophysa</taxon>
    </lineage>
</organism>
<evidence type="ECO:0000256" key="1">
    <source>
        <dbReference type="SAM" id="MobiDB-lite"/>
    </source>
</evidence>
<dbReference type="EMBL" id="SOYY01000003">
    <property type="protein sequence ID" value="KAA0723363.1"/>
    <property type="molecule type" value="Genomic_DNA"/>
</dbReference>
<protein>
    <submittedName>
        <fullName evidence="2">Uncharacterized protein</fullName>
    </submittedName>
</protein>
<feature type="compositionally biased region" description="Low complexity" evidence="1">
    <location>
        <begin position="275"/>
        <end position="285"/>
    </location>
</feature>
<gene>
    <name evidence="2" type="ORF">E1301_Tti012702</name>
</gene>